<reference evidence="1" key="2">
    <citation type="submission" date="2020-06" db="EMBL/GenBank/DDBJ databases">
        <title>Helianthus annuus Genome sequencing and assembly Release 2.</title>
        <authorList>
            <person name="Gouzy J."/>
            <person name="Langlade N."/>
            <person name="Munos S."/>
        </authorList>
    </citation>
    <scope>NUCLEOTIDE SEQUENCE</scope>
    <source>
        <tissue evidence="1">Leaves</tissue>
    </source>
</reference>
<evidence type="ECO:0000313" key="2">
    <source>
        <dbReference type="Proteomes" id="UP000215914"/>
    </source>
</evidence>
<gene>
    <name evidence="1" type="ORF">HanXRQr2_Chr04g0148491</name>
</gene>
<organism evidence="1 2">
    <name type="scientific">Helianthus annuus</name>
    <name type="common">Common sunflower</name>
    <dbReference type="NCBI Taxonomy" id="4232"/>
    <lineage>
        <taxon>Eukaryota</taxon>
        <taxon>Viridiplantae</taxon>
        <taxon>Streptophyta</taxon>
        <taxon>Embryophyta</taxon>
        <taxon>Tracheophyta</taxon>
        <taxon>Spermatophyta</taxon>
        <taxon>Magnoliopsida</taxon>
        <taxon>eudicotyledons</taxon>
        <taxon>Gunneridae</taxon>
        <taxon>Pentapetalae</taxon>
        <taxon>asterids</taxon>
        <taxon>campanulids</taxon>
        <taxon>Asterales</taxon>
        <taxon>Asteraceae</taxon>
        <taxon>Asteroideae</taxon>
        <taxon>Heliantheae alliance</taxon>
        <taxon>Heliantheae</taxon>
        <taxon>Helianthus</taxon>
    </lineage>
</organism>
<evidence type="ECO:0000313" key="1">
    <source>
        <dbReference type="EMBL" id="KAF5808697.1"/>
    </source>
</evidence>
<dbReference type="Proteomes" id="UP000215914">
    <property type="component" value="Unassembled WGS sequence"/>
</dbReference>
<accession>A0A9K3J5I4</accession>
<name>A0A9K3J5I4_HELAN</name>
<comment type="caution">
    <text evidence="1">The sequence shown here is derived from an EMBL/GenBank/DDBJ whole genome shotgun (WGS) entry which is preliminary data.</text>
</comment>
<proteinExistence type="predicted"/>
<dbReference type="EMBL" id="MNCJ02000319">
    <property type="protein sequence ID" value="KAF5808697.1"/>
    <property type="molecule type" value="Genomic_DNA"/>
</dbReference>
<dbReference type="Gramene" id="mRNA:HanXRQr2_Chr04g0148491">
    <property type="protein sequence ID" value="CDS:HanXRQr2_Chr04g0148491.1"/>
    <property type="gene ID" value="HanXRQr2_Chr04g0148491"/>
</dbReference>
<reference evidence="1" key="1">
    <citation type="journal article" date="2017" name="Nature">
        <title>The sunflower genome provides insights into oil metabolism, flowering and Asterid evolution.</title>
        <authorList>
            <person name="Badouin H."/>
            <person name="Gouzy J."/>
            <person name="Grassa C.J."/>
            <person name="Murat F."/>
            <person name="Staton S.E."/>
            <person name="Cottret L."/>
            <person name="Lelandais-Briere C."/>
            <person name="Owens G.L."/>
            <person name="Carrere S."/>
            <person name="Mayjonade B."/>
            <person name="Legrand L."/>
            <person name="Gill N."/>
            <person name="Kane N.C."/>
            <person name="Bowers J.E."/>
            <person name="Hubner S."/>
            <person name="Bellec A."/>
            <person name="Berard A."/>
            <person name="Berges H."/>
            <person name="Blanchet N."/>
            <person name="Boniface M.C."/>
            <person name="Brunel D."/>
            <person name="Catrice O."/>
            <person name="Chaidir N."/>
            <person name="Claudel C."/>
            <person name="Donnadieu C."/>
            <person name="Faraut T."/>
            <person name="Fievet G."/>
            <person name="Helmstetter N."/>
            <person name="King M."/>
            <person name="Knapp S.J."/>
            <person name="Lai Z."/>
            <person name="Le Paslier M.C."/>
            <person name="Lippi Y."/>
            <person name="Lorenzon L."/>
            <person name="Mandel J.R."/>
            <person name="Marage G."/>
            <person name="Marchand G."/>
            <person name="Marquand E."/>
            <person name="Bret-Mestries E."/>
            <person name="Morien E."/>
            <person name="Nambeesan S."/>
            <person name="Nguyen T."/>
            <person name="Pegot-Espagnet P."/>
            <person name="Pouilly N."/>
            <person name="Raftis F."/>
            <person name="Sallet E."/>
            <person name="Schiex T."/>
            <person name="Thomas J."/>
            <person name="Vandecasteele C."/>
            <person name="Vares D."/>
            <person name="Vear F."/>
            <person name="Vautrin S."/>
            <person name="Crespi M."/>
            <person name="Mangin B."/>
            <person name="Burke J.M."/>
            <person name="Salse J."/>
            <person name="Munos S."/>
            <person name="Vincourt P."/>
            <person name="Rieseberg L.H."/>
            <person name="Langlade N.B."/>
        </authorList>
    </citation>
    <scope>NUCLEOTIDE SEQUENCE</scope>
    <source>
        <tissue evidence="1">Leaves</tissue>
    </source>
</reference>
<dbReference type="AlphaFoldDB" id="A0A9K3J5I4"/>
<protein>
    <submittedName>
        <fullName evidence="1">Uncharacterized protein</fullName>
    </submittedName>
</protein>
<keyword evidence="2" id="KW-1185">Reference proteome</keyword>
<sequence length="53" mass="6400">MPPQHHYQQIYLVHYAYLAILLDNQGLFLLSCCEQHPKFEDLYLCTEIEEFLQ</sequence>